<evidence type="ECO:0000313" key="2">
    <source>
        <dbReference type="EMBL" id="CCE73028.1"/>
    </source>
</evidence>
<dbReference type="PANTHER" id="PTHR36417:SF2">
    <property type="entry name" value="SELENOPROTEIN DOMAIN PROTEIN (AFU_ORTHOLOGUE AFUA_1G05220)"/>
    <property type="match status" value="1"/>
</dbReference>
<dbReference type="OrthoDB" id="60822at2759"/>
<reference evidence="2 3" key="1">
    <citation type="journal article" date="2012" name="G3 (Bethesda)">
        <title>Pichia sorbitophila, an interspecies yeast hybrid reveals early steps of genome resolution following polyploidization.</title>
        <authorList>
            <person name="Leh Louis V."/>
            <person name="Despons L."/>
            <person name="Friedrich A."/>
            <person name="Martin T."/>
            <person name="Durrens P."/>
            <person name="Casaregola S."/>
            <person name="Neuveglise C."/>
            <person name="Fairhead C."/>
            <person name="Marck C."/>
            <person name="Cruz J.A."/>
            <person name="Straub M.L."/>
            <person name="Kugler V."/>
            <person name="Sacerdot C."/>
            <person name="Uzunov Z."/>
            <person name="Thierry A."/>
            <person name="Weiss S."/>
            <person name="Bleykasten C."/>
            <person name="De Montigny J."/>
            <person name="Jacques N."/>
            <person name="Jung P."/>
            <person name="Lemaire M."/>
            <person name="Mallet S."/>
            <person name="Morel G."/>
            <person name="Richard G.F."/>
            <person name="Sarkar A."/>
            <person name="Savel G."/>
            <person name="Schacherer J."/>
            <person name="Seret M.L."/>
            <person name="Talla E."/>
            <person name="Samson G."/>
            <person name="Jubin C."/>
            <person name="Poulain J."/>
            <person name="Vacherie B."/>
            <person name="Barbe V."/>
            <person name="Pelletier E."/>
            <person name="Sherman D.J."/>
            <person name="Westhof E."/>
            <person name="Weissenbach J."/>
            <person name="Baret P.V."/>
            <person name="Wincker P."/>
            <person name="Gaillardin C."/>
            <person name="Dujon B."/>
            <person name="Souciet J.L."/>
        </authorList>
    </citation>
    <scope>NUCLEOTIDE SEQUENCE [LARGE SCALE GENOMIC DNA]</scope>
    <source>
        <strain evidence="3">ATCC MYA-4447 / BCRC 22081 / CBS 7064 / NBRC 10061 / NRRL Y-12695</strain>
    </source>
</reference>
<name>G8YSX7_PICSO</name>
<dbReference type="InParanoid" id="G8YSX7"/>
<keyword evidence="1" id="KW-0676">Redox-active center</keyword>
<dbReference type="PANTHER" id="PTHR36417">
    <property type="entry name" value="SELENOPROTEIN DOMAIN PROTEIN (AFU_ORTHOLOGUE AFUA_1G05220)"/>
    <property type="match status" value="1"/>
</dbReference>
<sequence length="142" mass="16650">MSYKYPRVNIQFCAKCKWHNRAVWYLQELMQTFGDEEKGYIAEIALQPVQDMPGLFQVDLLRGEEYTPEIIYKRKFKKSTEKQDEDYYFEGFPDSKLLKTLIRNKLFPEAGLGHIDRYNAVLNSGSCADCQTENNETENRGT</sequence>
<dbReference type="eggNOG" id="ENOG502S6UH">
    <property type="taxonomic scope" value="Eukaryota"/>
</dbReference>
<accession>G8YSX7</accession>
<protein>
    <submittedName>
        <fullName evidence="2">Piso0_000038 protein</fullName>
    </submittedName>
</protein>
<proteinExistence type="predicted"/>
<dbReference type="InterPro" id="IPR036249">
    <property type="entry name" value="Thioredoxin-like_sf"/>
</dbReference>
<evidence type="ECO:0000256" key="1">
    <source>
        <dbReference type="ARBA" id="ARBA00023284"/>
    </source>
</evidence>
<dbReference type="AlphaFoldDB" id="G8YSX7"/>
<dbReference type="InterPro" id="IPR011893">
    <property type="entry name" value="Selenoprotein_Rdx-typ"/>
</dbReference>
<evidence type="ECO:0000313" key="3">
    <source>
        <dbReference type="Proteomes" id="UP000005222"/>
    </source>
</evidence>
<dbReference type="SUPFAM" id="SSF52833">
    <property type="entry name" value="Thioredoxin-like"/>
    <property type="match status" value="1"/>
</dbReference>
<gene>
    <name evidence="2" type="primary">Piso0_000038</name>
    <name evidence="2" type="ORF">GNLVRS01_PISO0B00859g</name>
</gene>
<organism evidence="2 3">
    <name type="scientific">Pichia sorbitophila (strain ATCC MYA-4447 / BCRC 22081 / CBS 7064 / NBRC 10061 / NRRL Y-12695)</name>
    <name type="common">Hybrid yeast</name>
    <dbReference type="NCBI Taxonomy" id="559304"/>
    <lineage>
        <taxon>Eukaryota</taxon>
        <taxon>Fungi</taxon>
        <taxon>Dikarya</taxon>
        <taxon>Ascomycota</taxon>
        <taxon>Saccharomycotina</taxon>
        <taxon>Pichiomycetes</taxon>
        <taxon>Debaryomycetaceae</taxon>
        <taxon>Millerozyma</taxon>
    </lineage>
</organism>
<dbReference type="Pfam" id="PF10262">
    <property type="entry name" value="Rdx"/>
    <property type="match status" value="1"/>
</dbReference>
<dbReference type="Gene3D" id="3.40.30.10">
    <property type="entry name" value="Glutaredoxin"/>
    <property type="match status" value="1"/>
</dbReference>
<dbReference type="OMA" id="AWINNDN"/>
<dbReference type="EMBL" id="FO082058">
    <property type="protein sequence ID" value="CCE73028.1"/>
    <property type="molecule type" value="Genomic_DNA"/>
</dbReference>
<dbReference type="HOGENOM" id="CLU_068510_3_0_1"/>
<keyword evidence="3" id="KW-1185">Reference proteome</keyword>
<dbReference type="Proteomes" id="UP000005222">
    <property type="component" value="Chromosome B"/>
</dbReference>